<name>A0A2G9NJI3_AQUCT</name>
<dbReference type="EMBL" id="KV923441">
    <property type="protein sequence ID" value="PIN91233.1"/>
    <property type="molecule type" value="Genomic_DNA"/>
</dbReference>
<accession>A0A2G9NJI3</accession>
<evidence type="ECO:0000256" key="1">
    <source>
        <dbReference type="SAM" id="MobiDB-lite"/>
    </source>
</evidence>
<evidence type="ECO:0000313" key="2">
    <source>
        <dbReference type="EMBL" id="PIN91233.1"/>
    </source>
</evidence>
<protein>
    <submittedName>
        <fullName evidence="2">Uncharacterized protein</fullName>
    </submittedName>
</protein>
<proteinExistence type="predicted"/>
<keyword evidence="3" id="KW-1185">Reference proteome</keyword>
<dbReference type="AlphaFoldDB" id="A0A2G9NJI3"/>
<sequence>MSKRPPRRGRCSQATKRGQAVSVSTVNSGCRGHGASSAGGCGACLSFFSAAGRVIESEHAEVLVEWITKPSSFSSSSVTQAQSSLPSNAAAKVAYSIGSLFTESPELFYQSVGYLLLEDAQQFKGSNDGLQVEEGSNVSLERGGATEGQETDSHVPPAATYFAPVMRREWMMRSLTVPGCLREERRKVRRRHNSNKAGCPLGGSLRAATLLHHTTELRRCRVLLTPRDF</sequence>
<gene>
    <name evidence="2" type="ORF">AB205_0105890</name>
</gene>
<organism evidence="2 3">
    <name type="scientific">Aquarana catesbeiana</name>
    <name type="common">American bullfrog</name>
    <name type="synonym">Rana catesbeiana</name>
    <dbReference type="NCBI Taxonomy" id="8400"/>
    <lineage>
        <taxon>Eukaryota</taxon>
        <taxon>Metazoa</taxon>
        <taxon>Chordata</taxon>
        <taxon>Craniata</taxon>
        <taxon>Vertebrata</taxon>
        <taxon>Euteleostomi</taxon>
        <taxon>Amphibia</taxon>
        <taxon>Batrachia</taxon>
        <taxon>Anura</taxon>
        <taxon>Neobatrachia</taxon>
        <taxon>Ranoidea</taxon>
        <taxon>Ranidae</taxon>
        <taxon>Aquarana</taxon>
    </lineage>
</organism>
<reference evidence="3" key="1">
    <citation type="journal article" date="2017" name="Nat. Commun.">
        <title>The North American bullfrog draft genome provides insight into hormonal regulation of long noncoding RNA.</title>
        <authorList>
            <person name="Hammond S.A."/>
            <person name="Warren R.L."/>
            <person name="Vandervalk B.P."/>
            <person name="Kucuk E."/>
            <person name="Khan H."/>
            <person name="Gibb E.A."/>
            <person name="Pandoh P."/>
            <person name="Kirk H."/>
            <person name="Zhao Y."/>
            <person name="Jones M."/>
            <person name="Mungall A.J."/>
            <person name="Coope R."/>
            <person name="Pleasance S."/>
            <person name="Moore R.A."/>
            <person name="Holt R.A."/>
            <person name="Round J.M."/>
            <person name="Ohora S."/>
            <person name="Walle B.V."/>
            <person name="Veldhoen N."/>
            <person name="Helbing C.C."/>
            <person name="Birol I."/>
        </authorList>
    </citation>
    <scope>NUCLEOTIDE SEQUENCE [LARGE SCALE GENOMIC DNA]</scope>
</reference>
<evidence type="ECO:0000313" key="3">
    <source>
        <dbReference type="Proteomes" id="UP000228934"/>
    </source>
</evidence>
<feature type="region of interest" description="Disordered" evidence="1">
    <location>
        <begin position="134"/>
        <end position="156"/>
    </location>
</feature>
<dbReference type="Proteomes" id="UP000228934">
    <property type="component" value="Unassembled WGS sequence"/>
</dbReference>
<feature type="non-terminal residue" evidence="2">
    <location>
        <position position="229"/>
    </location>
</feature>